<dbReference type="Proteomes" id="UP001589753">
    <property type="component" value="Unassembled WGS sequence"/>
</dbReference>
<dbReference type="EMBL" id="JBHMDI010000011">
    <property type="protein sequence ID" value="MFB9347195.1"/>
    <property type="molecule type" value="Genomic_DNA"/>
</dbReference>
<sequence length="101" mass="11418">MAIDAWQVVLIVVAVVALVVIVMAVRQRIKNLRVGPGSVQLENHEDPELKNHEVHLRRSKVKRSLIDVIRKSRTSVVDTKLSRSTIRVRETDGPPPDRPTQ</sequence>
<name>A0ABV5L4U1_9ACTN</name>
<evidence type="ECO:0000313" key="4">
    <source>
        <dbReference type="Proteomes" id="UP001589753"/>
    </source>
</evidence>
<protein>
    <recommendedName>
        <fullName evidence="5">Secreted protein</fullName>
    </recommendedName>
</protein>
<reference evidence="3 4" key="1">
    <citation type="submission" date="2024-09" db="EMBL/GenBank/DDBJ databases">
        <authorList>
            <person name="Sun Q."/>
            <person name="Mori K."/>
        </authorList>
    </citation>
    <scope>NUCLEOTIDE SEQUENCE [LARGE SCALE GENOMIC DNA]</scope>
    <source>
        <strain evidence="3 4">JCM 9767</strain>
    </source>
</reference>
<accession>A0ABV5L4U1</accession>
<feature type="transmembrane region" description="Helical" evidence="2">
    <location>
        <begin position="6"/>
        <end position="25"/>
    </location>
</feature>
<organism evidence="3 4">
    <name type="scientific">Streptomyces heliomycini</name>
    <dbReference type="NCBI Taxonomy" id="284032"/>
    <lineage>
        <taxon>Bacteria</taxon>
        <taxon>Bacillati</taxon>
        <taxon>Actinomycetota</taxon>
        <taxon>Actinomycetes</taxon>
        <taxon>Kitasatosporales</taxon>
        <taxon>Streptomycetaceae</taxon>
        <taxon>Streptomyces</taxon>
    </lineage>
</organism>
<comment type="caution">
    <text evidence="3">The sequence shown here is derived from an EMBL/GenBank/DDBJ whole genome shotgun (WGS) entry which is preliminary data.</text>
</comment>
<keyword evidence="2" id="KW-1133">Transmembrane helix</keyword>
<keyword evidence="4" id="KW-1185">Reference proteome</keyword>
<dbReference type="RefSeq" id="WP_380954831.1">
    <property type="nucleotide sequence ID" value="NZ_JBHMDI010000011.1"/>
</dbReference>
<evidence type="ECO:0000313" key="3">
    <source>
        <dbReference type="EMBL" id="MFB9347195.1"/>
    </source>
</evidence>
<evidence type="ECO:0000256" key="1">
    <source>
        <dbReference type="SAM" id="MobiDB-lite"/>
    </source>
</evidence>
<evidence type="ECO:0000256" key="2">
    <source>
        <dbReference type="SAM" id="Phobius"/>
    </source>
</evidence>
<keyword evidence="2" id="KW-0472">Membrane</keyword>
<gene>
    <name evidence="3" type="ORF">ACFFUA_06935</name>
</gene>
<evidence type="ECO:0008006" key="5">
    <source>
        <dbReference type="Google" id="ProtNLM"/>
    </source>
</evidence>
<feature type="region of interest" description="Disordered" evidence="1">
    <location>
        <begin position="80"/>
        <end position="101"/>
    </location>
</feature>
<proteinExistence type="predicted"/>
<keyword evidence="2" id="KW-0812">Transmembrane</keyword>